<evidence type="ECO:0000313" key="2">
    <source>
        <dbReference type="Proteomes" id="UP000595437"/>
    </source>
</evidence>
<sequence>MSDRLPKSVSTKATKVSLHIFLKDEELKKIWLRSIKRKDFCAADIFMSRVLYLSVKTRTIVDPKITASEAWSYSGHFPGGTLLSVIIHSTKNNAFATSQKR</sequence>
<accession>A0A7T8KAN6</accession>
<keyword evidence="2" id="KW-1185">Reference proteome</keyword>
<organism evidence="1 2">
    <name type="scientific">Caligus rogercresseyi</name>
    <name type="common">Sea louse</name>
    <dbReference type="NCBI Taxonomy" id="217165"/>
    <lineage>
        <taxon>Eukaryota</taxon>
        <taxon>Metazoa</taxon>
        <taxon>Ecdysozoa</taxon>
        <taxon>Arthropoda</taxon>
        <taxon>Crustacea</taxon>
        <taxon>Multicrustacea</taxon>
        <taxon>Hexanauplia</taxon>
        <taxon>Copepoda</taxon>
        <taxon>Siphonostomatoida</taxon>
        <taxon>Caligidae</taxon>
        <taxon>Caligus</taxon>
    </lineage>
</organism>
<name>A0A7T8KAN6_CALRO</name>
<dbReference type="AlphaFoldDB" id="A0A7T8KAN6"/>
<proteinExistence type="predicted"/>
<dbReference type="EMBL" id="CP045892">
    <property type="protein sequence ID" value="QQP52463.1"/>
    <property type="molecule type" value="Genomic_DNA"/>
</dbReference>
<protein>
    <submittedName>
        <fullName evidence="1">THAP domaincontaining protein 5like</fullName>
    </submittedName>
</protein>
<reference evidence="2" key="1">
    <citation type="submission" date="2021-01" db="EMBL/GenBank/DDBJ databases">
        <title>Caligus Genome Assembly.</title>
        <authorList>
            <person name="Gallardo-Escarate C."/>
        </authorList>
    </citation>
    <scope>NUCLEOTIDE SEQUENCE [LARGE SCALE GENOMIC DNA]</scope>
</reference>
<dbReference type="OrthoDB" id="7610085at2759"/>
<evidence type="ECO:0000313" key="1">
    <source>
        <dbReference type="EMBL" id="QQP52463.1"/>
    </source>
</evidence>
<gene>
    <name evidence="1" type="ORF">FKW44_004628</name>
</gene>
<dbReference type="Proteomes" id="UP000595437">
    <property type="component" value="Chromosome 3"/>
</dbReference>